<evidence type="ECO:0000256" key="1">
    <source>
        <dbReference type="HAMAP-Rule" id="MF_02218"/>
    </source>
</evidence>
<comment type="caution">
    <text evidence="3">The sequence shown here is derived from an EMBL/GenBank/DDBJ whole genome shotgun (WGS) entry which is preliminary data.</text>
</comment>
<dbReference type="AlphaFoldDB" id="A0A8G1XGL2"/>
<dbReference type="EC" id="2.7.1.8" evidence="1"/>
<feature type="binding site" evidence="1">
    <location>
        <position position="203"/>
    </location>
    <ligand>
        <name>D-glucosamine</name>
        <dbReference type="ChEBI" id="CHEBI:58723"/>
    </ligand>
</feature>
<feature type="binding site" evidence="1">
    <location>
        <position position="220"/>
    </location>
    <ligand>
        <name>Mg(2+)</name>
        <dbReference type="ChEBI" id="CHEBI:18420"/>
        <label>2</label>
    </ligand>
</feature>
<feature type="binding site" evidence="1">
    <location>
        <position position="208"/>
    </location>
    <ligand>
        <name>Mg(2+)</name>
        <dbReference type="ChEBI" id="CHEBI:18420"/>
        <label>1</label>
    </ligand>
</feature>
<feature type="region of interest" description="Disordered" evidence="2">
    <location>
        <begin position="1"/>
        <end position="39"/>
    </location>
</feature>
<protein>
    <recommendedName>
        <fullName evidence="1">Glucosamine kinase</fullName>
        <shortName evidence="1">GlcN kinase</shortName>
        <shortName evidence="1">GlcNK</shortName>
        <ecNumber evidence="1">2.7.1.8</ecNumber>
    </recommendedName>
</protein>
<dbReference type="EMBL" id="RJVJ01000001">
    <property type="protein sequence ID" value="ROR46522.1"/>
    <property type="molecule type" value="Genomic_DNA"/>
</dbReference>
<comment type="catalytic activity">
    <reaction evidence="1">
        <text>D-glucosamine + ATP = D-glucosamine 6-phosphate + ADP + H(+)</text>
        <dbReference type="Rhea" id="RHEA:10948"/>
        <dbReference type="ChEBI" id="CHEBI:15378"/>
        <dbReference type="ChEBI" id="CHEBI:30616"/>
        <dbReference type="ChEBI" id="CHEBI:58723"/>
        <dbReference type="ChEBI" id="CHEBI:58725"/>
        <dbReference type="ChEBI" id="CHEBI:456216"/>
        <dbReference type="EC" id="2.7.1.8"/>
    </reaction>
</comment>
<keyword evidence="1" id="KW-0067">ATP-binding</keyword>
<keyword evidence="1 3" id="KW-0418">Kinase</keyword>
<gene>
    <name evidence="3" type="ORF">EDD39_4797</name>
</gene>
<feature type="short sequence motif" description="Substrate specificity determinant motif" evidence="1">
    <location>
        <begin position="294"/>
        <end position="309"/>
    </location>
</feature>
<keyword evidence="1" id="KW-0808">Transferase</keyword>
<feature type="binding site" evidence="1">
    <location>
        <position position="53"/>
    </location>
    <ligand>
        <name>ATP</name>
        <dbReference type="ChEBI" id="CHEBI:30616"/>
    </ligand>
</feature>
<dbReference type="GO" id="GO:0005975">
    <property type="term" value="P:carbohydrate metabolic process"/>
    <property type="evidence" value="ECO:0007669"/>
    <property type="project" value="UniProtKB-UniRule"/>
</dbReference>
<feature type="binding site" evidence="1">
    <location>
        <begin position="100"/>
        <end position="102"/>
    </location>
    <ligand>
        <name>ATP</name>
        <dbReference type="ChEBI" id="CHEBI:30616"/>
    </ligand>
</feature>
<dbReference type="GO" id="GO:0005524">
    <property type="term" value="F:ATP binding"/>
    <property type="evidence" value="ECO:0007669"/>
    <property type="project" value="UniProtKB-KW"/>
</dbReference>
<dbReference type="Proteomes" id="UP000267408">
    <property type="component" value="Unassembled WGS sequence"/>
</dbReference>
<feature type="binding site" evidence="1">
    <location>
        <position position="107"/>
    </location>
    <ligand>
        <name>ATP</name>
        <dbReference type="ChEBI" id="CHEBI:30616"/>
    </ligand>
</feature>
<dbReference type="GO" id="GO:0000287">
    <property type="term" value="F:magnesium ion binding"/>
    <property type="evidence" value="ECO:0007669"/>
    <property type="project" value="UniProtKB-UniRule"/>
</dbReference>
<comment type="cofactor">
    <cofactor evidence="1">
        <name>Mg(2+)</name>
        <dbReference type="ChEBI" id="CHEBI:18420"/>
    </cofactor>
    <text evidence="1">Binds 2 Mg(2+) ions per subunit.</text>
</comment>
<feature type="binding site" evidence="1">
    <location>
        <position position="220"/>
    </location>
    <ligand>
        <name>Mg(2+)</name>
        <dbReference type="ChEBI" id="CHEBI:18420"/>
        <label>1</label>
    </ligand>
</feature>
<dbReference type="Gene3D" id="3.90.1200.10">
    <property type="match status" value="1"/>
</dbReference>
<reference evidence="3 4" key="1">
    <citation type="submission" date="2018-11" db="EMBL/GenBank/DDBJ databases">
        <title>Sequencing the genomes of 1000 actinobacteria strains.</title>
        <authorList>
            <person name="Klenk H.-P."/>
        </authorList>
    </citation>
    <scope>NUCLEOTIDE SEQUENCE [LARGE SCALE GENOMIC DNA]</scope>
    <source>
        <strain evidence="3 4">DSM 44780</strain>
    </source>
</reference>
<keyword evidence="1" id="KW-0460">Magnesium</keyword>
<organism evidence="3 4">
    <name type="scientific">Kitasatospora cineracea</name>
    <dbReference type="NCBI Taxonomy" id="88074"/>
    <lineage>
        <taxon>Bacteria</taxon>
        <taxon>Bacillati</taxon>
        <taxon>Actinomycetota</taxon>
        <taxon>Actinomycetes</taxon>
        <taxon>Kitasatosporales</taxon>
        <taxon>Streptomycetaceae</taxon>
        <taxon>Kitasatospora</taxon>
    </lineage>
</organism>
<proteinExistence type="inferred from homology"/>
<feature type="binding site" evidence="1">
    <location>
        <position position="222"/>
    </location>
    <ligand>
        <name>Mg(2+)</name>
        <dbReference type="ChEBI" id="CHEBI:18420"/>
        <label>2</label>
    </ligand>
</feature>
<evidence type="ECO:0000313" key="4">
    <source>
        <dbReference type="Proteomes" id="UP000267408"/>
    </source>
</evidence>
<keyword evidence="1" id="KW-0119">Carbohydrate metabolism</keyword>
<keyword evidence="1" id="KW-0479">Metal-binding</keyword>
<dbReference type="InterPro" id="IPR043674">
    <property type="entry name" value="GlcN_kinase"/>
</dbReference>
<comment type="similarity">
    <text evidence="1">Belongs to the actinobacterial glucosamine kinase family.</text>
</comment>
<dbReference type="SUPFAM" id="SSF56112">
    <property type="entry name" value="Protein kinase-like (PK-like)"/>
    <property type="match status" value="1"/>
</dbReference>
<accession>A0A8G1XGL2</accession>
<sequence length="324" mass="35683">MDSKDLVHPDGVPSPYTARDFAPLPPLDDLDERPIPDDQTHRSVVVGDRFVVKWFTPPTPPPHRALTVLERLAAAGFTATAQPYRAVFGPDDALVALVTAFLPEARDGWQWCVTAALSEEPAGRVLGDVTRELHRALAAPTTADPSPVVRGRLERLPAALAVLDEALALTDDPWLHGVAPRLRADLNQPGDPAVTPLLRIHGDLHVGQVLRWRGGYAVIDFDGNPAVASDELQPAARDVAQMLTSLEHVGQVARRRNGHDASAWVRQARADFLAAYGAPEVFDERLLKAFSIEQECRELIYAARFLPRWRYAPLGVLRSWYEGH</sequence>
<comment type="function">
    <text evidence="1">Catalyzes the ATP-dependent phosphorylation of D-glucosamine (GlcN) to D-glucosamine 6-phosphate. May be involved in the phosphorylation of acquired extracellular GlcN derived from the hydrolysis of chitosan, i.e., in the incorporation of exogenous GlcN into the bacterial GlcNAc metabolism.</text>
</comment>
<dbReference type="GO" id="GO:0047931">
    <property type="term" value="F:glucosamine kinase activity"/>
    <property type="evidence" value="ECO:0007669"/>
    <property type="project" value="UniProtKB-UniRule"/>
</dbReference>
<dbReference type="InterPro" id="IPR011009">
    <property type="entry name" value="Kinase-like_dom_sf"/>
</dbReference>
<feature type="binding site" evidence="1">
    <location>
        <position position="298"/>
    </location>
    <ligand>
        <name>D-glucosamine</name>
        <dbReference type="ChEBI" id="CHEBI:58723"/>
    </ligand>
</feature>
<comment type="subunit">
    <text evidence="1">Monomer.</text>
</comment>
<name>A0A8G1XGL2_9ACTN</name>
<keyword evidence="1" id="KW-0547">Nucleotide-binding</keyword>
<evidence type="ECO:0000256" key="2">
    <source>
        <dbReference type="SAM" id="MobiDB-lite"/>
    </source>
</evidence>
<evidence type="ECO:0000313" key="3">
    <source>
        <dbReference type="EMBL" id="ROR46522.1"/>
    </source>
</evidence>
<dbReference type="HAMAP" id="MF_02218">
    <property type="entry name" value="GlcN_kinase"/>
    <property type="match status" value="1"/>
</dbReference>